<keyword evidence="7" id="KW-1185">Reference proteome</keyword>
<feature type="region of interest" description="Disordered" evidence="6">
    <location>
        <begin position="52"/>
        <end position="94"/>
    </location>
</feature>
<dbReference type="SMART" id="SM00177">
    <property type="entry name" value="ARF"/>
    <property type="match status" value="1"/>
</dbReference>
<evidence type="ECO:0000256" key="4">
    <source>
        <dbReference type="PIRSR" id="PIRSR606689-2"/>
    </source>
</evidence>
<sequence>MDRGKMKKEKGKEVEKIKGRGREEKKKEVDIKFKEKEKKGKEKSREVIVIKRKEDERRKEPVKTMEKAKEQFKGKQEKNNDGDTLLTTLPPPPAPEEKNKILVLGLDGAGKTSLLYSLASHKIQQSVTPTQGFNEVCITIDNNQMKFLEIGGSEPYRSQWEMHLSKGLLLIFVVDSADHNRLGEAKKYLHQLIKANPVLPLVVFAHKQDLEAAYRITDIHDALELSQVGNNRKLFLFGSQVTECGSDIPSTLQDAKDLIAHLAANYQ</sequence>
<dbReference type="SMART" id="SM00178">
    <property type="entry name" value="SAR"/>
    <property type="match status" value="1"/>
</dbReference>
<dbReference type="InParanoid" id="A0A1S3ELS7"/>
<dbReference type="PANTHER" id="PTHR46724:SF2">
    <property type="entry name" value="ADP-RIBOSYLATION FACTOR-LIKE PROTEIN 9"/>
    <property type="match status" value="1"/>
</dbReference>
<dbReference type="GO" id="GO:0003924">
    <property type="term" value="F:GTPase activity"/>
    <property type="evidence" value="ECO:0007669"/>
    <property type="project" value="InterPro"/>
</dbReference>
<keyword evidence="4" id="KW-0460">Magnesium</keyword>
<keyword evidence="4" id="KW-0479">Metal-binding</keyword>
<dbReference type="GO" id="GO:0005525">
    <property type="term" value="F:GTP binding"/>
    <property type="evidence" value="ECO:0007669"/>
    <property type="project" value="UniProtKB-KW"/>
</dbReference>
<evidence type="ECO:0000313" key="8">
    <source>
        <dbReference type="RefSeq" id="XP_012864437.1"/>
    </source>
</evidence>
<name>A0A1S3ELS7_DIPOR</name>
<dbReference type="SUPFAM" id="SSF52540">
    <property type="entry name" value="P-loop containing nucleoside triphosphate hydrolases"/>
    <property type="match status" value="1"/>
</dbReference>
<feature type="binding site" evidence="4">
    <location>
        <position position="130"/>
    </location>
    <ligand>
        <name>Mg(2+)</name>
        <dbReference type="ChEBI" id="CHEBI:18420"/>
    </ligand>
</feature>
<dbReference type="Gene3D" id="3.40.50.300">
    <property type="entry name" value="P-loop containing nucleotide triphosphate hydrolases"/>
    <property type="match status" value="1"/>
</dbReference>
<dbReference type="InterPro" id="IPR053254">
    <property type="entry name" value="Arf-like_GTPase"/>
</dbReference>
<keyword evidence="1 3" id="KW-0547">Nucleotide-binding</keyword>
<dbReference type="STRING" id="10020.ENSDORP00000012038"/>
<dbReference type="PANTHER" id="PTHR46724">
    <property type="entry name" value="ADP-RIBOSYLATION FACTOR-LIKE PROTEIN 9-RELATED"/>
    <property type="match status" value="1"/>
</dbReference>
<dbReference type="PRINTS" id="PR00328">
    <property type="entry name" value="SAR1GTPBP"/>
</dbReference>
<dbReference type="GeneID" id="105980240"/>
<accession>A0A1S3ELS7</accession>
<evidence type="ECO:0000256" key="1">
    <source>
        <dbReference type="ARBA" id="ARBA00022741"/>
    </source>
</evidence>
<feature type="binding site" evidence="4">
    <location>
        <position position="112"/>
    </location>
    <ligand>
        <name>Mg(2+)</name>
        <dbReference type="ChEBI" id="CHEBI:18420"/>
    </ligand>
</feature>
<evidence type="ECO:0000313" key="7">
    <source>
        <dbReference type="Proteomes" id="UP000081671"/>
    </source>
</evidence>
<dbReference type="NCBIfam" id="TIGR00231">
    <property type="entry name" value="small_GTP"/>
    <property type="match status" value="1"/>
</dbReference>
<dbReference type="InterPro" id="IPR005225">
    <property type="entry name" value="Small_GTP-bd"/>
</dbReference>
<dbReference type="InterPro" id="IPR027417">
    <property type="entry name" value="P-loop_NTPase"/>
</dbReference>
<dbReference type="AlphaFoldDB" id="A0A1S3ELS7"/>
<dbReference type="OrthoDB" id="25466at2759"/>
<comment type="similarity">
    <text evidence="5">Belongs to the small GTPase superfamily. Arf family.</text>
</comment>
<organism evidence="7 8">
    <name type="scientific">Dipodomys ordii</name>
    <name type="common">Ord's kangaroo rat</name>
    <dbReference type="NCBI Taxonomy" id="10020"/>
    <lineage>
        <taxon>Eukaryota</taxon>
        <taxon>Metazoa</taxon>
        <taxon>Chordata</taxon>
        <taxon>Craniata</taxon>
        <taxon>Vertebrata</taxon>
        <taxon>Euteleostomi</taxon>
        <taxon>Mammalia</taxon>
        <taxon>Eutheria</taxon>
        <taxon>Euarchontoglires</taxon>
        <taxon>Glires</taxon>
        <taxon>Rodentia</taxon>
        <taxon>Castorimorpha</taxon>
        <taxon>Heteromyidae</taxon>
        <taxon>Dipodomyinae</taxon>
        <taxon>Dipodomys</taxon>
    </lineage>
</organism>
<dbReference type="Pfam" id="PF00025">
    <property type="entry name" value="Arf"/>
    <property type="match status" value="1"/>
</dbReference>
<feature type="region of interest" description="Disordered" evidence="6">
    <location>
        <begin position="1"/>
        <end position="28"/>
    </location>
</feature>
<keyword evidence="2 3" id="KW-0342">GTP-binding</keyword>
<dbReference type="PROSITE" id="PS51417">
    <property type="entry name" value="ARF"/>
    <property type="match status" value="1"/>
</dbReference>
<dbReference type="RefSeq" id="XP_012864437.1">
    <property type="nucleotide sequence ID" value="XM_013008983.1"/>
</dbReference>
<evidence type="ECO:0000256" key="5">
    <source>
        <dbReference type="RuleBase" id="RU003925"/>
    </source>
</evidence>
<evidence type="ECO:0000256" key="6">
    <source>
        <dbReference type="SAM" id="MobiDB-lite"/>
    </source>
</evidence>
<dbReference type="GO" id="GO:0046872">
    <property type="term" value="F:metal ion binding"/>
    <property type="evidence" value="ECO:0007669"/>
    <property type="project" value="UniProtKB-KW"/>
</dbReference>
<feature type="binding site" evidence="3">
    <location>
        <begin position="105"/>
        <end position="112"/>
    </location>
    <ligand>
        <name>GTP</name>
        <dbReference type="ChEBI" id="CHEBI:37565"/>
    </ligand>
</feature>
<gene>
    <name evidence="8" type="primary">Arl9</name>
</gene>
<feature type="compositionally biased region" description="Basic and acidic residues" evidence="6">
    <location>
        <begin position="52"/>
        <end position="81"/>
    </location>
</feature>
<proteinExistence type="inferred from homology"/>
<dbReference type="CTD" id="132946"/>
<feature type="binding site" evidence="3">
    <location>
        <position position="152"/>
    </location>
    <ligand>
        <name>GTP</name>
        <dbReference type="ChEBI" id="CHEBI:37565"/>
    </ligand>
</feature>
<dbReference type="KEGG" id="dord:105980240"/>
<protein>
    <submittedName>
        <fullName evidence="8">ADP-ribosylation factor-like protein 9</fullName>
    </submittedName>
</protein>
<reference evidence="8" key="1">
    <citation type="submission" date="2025-08" db="UniProtKB">
        <authorList>
            <consortium name="RefSeq"/>
        </authorList>
    </citation>
    <scope>IDENTIFICATION</scope>
    <source>
        <tissue evidence="8">Kidney</tissue>
    </source>
</reference>
<evidence type="ECO:0000256" key="3">
    <source>
        <dbReference type="PIRSR" id="PIRSR606689-1"/>
    </source>
</evidence>
<dbReference type="Proteomes" id="UP000081671">
    <property type="component" value="Unplaced"/>
</dbReference>
<evidence type="ECO:0000256" key="2">
    <source>
        <dbReference type="ARBA" id="ARBA00023134"/>
    </source>
</evidence>
<dbReference type="InterPro" id="IPR006689">
    <property type="entry name" value="Small_GTPase_ARF/SAR"/>
</dbReference>